<dbReference type="Pfam" id="PF14491">
    <property type="entry name" value="DUF4435"/>
    <property type="match status" value="1"/>
</dbReference>
<dbReference type="EMBL" id="JAERQM010000007">
    <property type="protein sequence ID" value="MBU8546310.1"/>
    <property type="molecule type" value="Genomic_DNA"/>
</dbReference>
<evidence type="ECO:0000313" key="3">
    <source>
        <dbReference type="Proteomes" id="UP000689967"/>
    </source>
</evidence>
<gene>
    <name evidence="2" type="ORF">JJQ90_21495</name>
</gene>
<dbReference type="InterPro" id="IPR029492">
    <property type="entry name" value="DUF4435"/>
</dbReference>
<name>A0ABS6HG94_9PROT</name>
<accession>A0ABS6HG94</accession>
<sequence length="310" mass="35244">MTDQNRVDKLAAAANTAEVILLSYIKFRGKTAKPYIFVVEGNDDVTFVQTATAIINSTIFSHISFFNCRGKQNALDLISLIRESKQLSISSVWFFIDRDFDGLRGRQADTQLWVTPTYAFENLLVSRQVLEALLVAEYRCHGPEGDEEVSKICDLFDELILSYREKMKTPNLCLFHCVRNSIPTHSIDDLIASRISLVSGALKLDADDVFFYEGVPKLSSLSVLDLEKTYVDFHKLDPVKDWRGKFLLRIFVDFLVHLKMDRGSKNPKLFMRRAKMTFSPLNDAIRALTVLATLPDCLKTFLCSVPTPRN</sequence>
<reference evidence="2 3" key="1">
    <citation type="submission" date="2021-01" db="EMBL/GenBank/DDBJ databases">
        <title>Roseomonas sp. nov, a bacterium isolated from an oil production mixture in Yumen Oilfield.</title>
        <authorList>
            <person name="Wu D."/>
        </authorList>
    </citation>
    <scope>NUCLEOTIDE SEQUENCE [LARGE SCALE GENOMIC DNA]</scope>
    <source>
        <strain evidence="2 3">ROY-5-3</strain>
    </source>
</reference>
<keyword evidence="3" id="KW-1185">Reference proteome</keyword>
<protein>
    <submittedName>
        <fullName evidence="2">DUF4435 domain-containing protein</fullName>
    </submittedName>
</protein>
<organism evidence="2 3">
    <name type="scientific">Falsiroseomonas oleicola</name>
    <dbReference type="NCBI Taxonomy" id="2801474"/>
    <lineage>
        <taxon>Bacteria</taxon>
        <taxon>Pseudomonadati</taxon>
        <taxon>Pseudomonadota</taxon>
        <taxon>Alphaproteobacteria</taxon>
        <taxon>Acetobacterales</taxon>
        <taxon>Roseomonadaceae</taxon>
        <taxon>Falsiroseomonas</taxon>
    </lineage>
</organism>
<evidence type="ECO:0000259" key="1">
    <source>
        <dbReference type="Pfam" id="PF14491"/>
    </source>
</evidence>
<feature type="domain" description="DUF4435" evidence="1">
    <location>
        <begin position="36"/>
        <end position="259"/>
    </location>
</feature>
<proteinExistence type="predicted"/>
<dbReference type="RefSeq" id="WP_216878325.1">
    <property type="nucleotide sequence ID" value="NZ_JAERQM010000007.1"/>
</dbReference>
<dbReference type="Proteomes" id="UP000689967">
    <property type="component" value="Unassembled WGS sequence"/>
</dbReference>
<comment type="caution">
    <text evidence="2">The sequence shown here is derived from an EMBL/GenBank/DDBJ whole genome shotgun (WGS) entry which is preliminary data.</text>
</comment>
<evidence type="ECO:0000313" key="2">
    <source>
        <dbReference type="EMBL" id="MBU8546310.1"/>
    </source>
</evidence>